<sequence>MLLVCNLNPSCHLGMNFENLWEVGIRQGIFHSQRKLVIKPVSPQFSKTLVFLFKHPLAI</sequence>
<organism evidence="1 2">
    <name type="scientific">Ornatilinea apprima</name>
    <dbReference type="NCBI Taxonomy" id="1134406"/>
    <lineage>
        <taxon>Bacteria</taxon>
        <taxon>Bacillati</taxon>
        <taxon>Chloroflexota</taxon>
        <taxon>Anaerolineae</taxon>
        <taxon>Anaerolineales</taxon>
        <taxon>Anaerolineaceae</taxon>
        <taxon>Ornatilinea</taxon>
    </lineage>
</organism>
<reference evidence="1 2" key="1">
    <citation type="submission" date="2015-07" db="EMBL/GenBank/DDBJ databases">
        <title>Genome sequence of Ornatilinea apprima DSM 23815.</title>
        <authorList>
            <person name="Hemp J."/>
            <person name="Ward L.M."/>
            <person name="Pace L.A."/>
            <person name="Fischer W.W."/>
        </authorList>
    </citation>
    <scope>NUCLEOTIDE SEQUENCE [LARGE SCALE GENOMIC DNA]</scope>
    <source>
        <strain evidence="1 2">P3M-1</strain>
    </source>
</reference>
<dbReference type="EMBL" id="LGCL01000023">
    <property type="protein sequence ID" value="KPL77247.1"/>
    <property type="molecule type" value="Genomic_DNA"/>
</dbReference>
<accession>A0A0P6X346</accession>
<name>A0A0P6X346_9CHLR</name>
<dbReference type="AlphaFoldDB" id="A0A0P6X346"/>
<evidence type="ECO:0000313" key="2">
    <source>
        <dbReference type="Proteomes" id="UP000050417"/>
    </source>
</evidence>
<keyword evidence="2" id="KW-1185">Reference proteome</keyword>
<protein>
    <submittedName>
        <fullName evidence="1">Uncharacterized protein</fullName>
    </submittedName>
</protein>
<gene>
    <name evidence="1" type="ORF">ADN00_08865</name>
</gene>
<evidence type="ECO:0000313" key="1">
    <source>
        <dbReference type="EMBL" id="KPL77247.1"/>
    </source>
</evidence>
<proteinExistence type="predicted"/>
<dbReference type="Proteomes" id="UP000050417">
    <property type="component" value="Unassembled WGS sequence"/>
</dbReference>
<comment type="caution">
    <text evidence="1">The sequence shown here is derived from an EMBL/GenBank/DDBJ whole genome shotgun (WGS) entry which is preliminary data.</text>
</comment>